<evidence type="ECO:0000313" key="1">
    <source>
        <dbReference type="EMBL" id="KDM91040.1"/>
    </source>
</evidence>
<keyword evidence="2" id="KW-1185">Reference proteome</keyword>
<sequence>MDIAHHFVKYLVAPVLLQYPALEQRYPARPPLTTKSGFSTVLFGIGYIDYCPYIAIFKLSA</sequence>
<protein>
    <submittedName>
        <fullName evidence="1">Uncharacterized protein</fullName>
    </submittedName>
</protein>
<name>A0A066RKR3_9GAMM</name>
<proteinExistence type="predicted"/>
<gene>
    <name evidence="1" type="ORF">EA58_14935</name>
</gene>
<reference evidence="1 2" key="1">
    <citation type="submission" date="2014-04" db="EMBL/GenBank/DDBJ databases">
        <title>Draft genome sequence of Photobacterium halotolerans S2753: a solonamide, ngercheumicin and holomycin producer.</title>
        <authorList>
            <person name="Machado H.R."/>
            <person name="Gram L."/>
        </authorList>
    </citation>
    <scope>NUCLEOTIDE SEQUENCE [LARGE SCALE GENOMIC DNA]</scope>
    <source>
        <strain evidence="1 2">S2753</strain>
    </source>
</reference>
<organism evidence="1 2">
    <name type="scientific">Photobacterium galatheae</name>
    <dbReference type="NCBI Taxonomy" id="1654360"/>
    <lineage>
        <taxon>Bacteria</taxon>
        <taxon>Pseudomonadati</taxon>
        <taxon>Pseudomonadota</taxon>
        <taxon>Gammaproteobacteria</taxon>
        <taxon>Vibrionales</taxon>
        <taxon>Vibrionaceae</taxon>
        <taxon>Photobacterium</taxon>
    </lineage>
</organism>
<evidence type="ECO:0000313" key="2">
    <source>
        <dbReference type="Proteomes" id="UP000027192"/>
    </source>
</evidence>
<accession>A0A066RKR3</accession>
<comment type="caution">
    <text evidence="1">The sequence shown here is derived from an EMBL/GenBank/DDBJ whole genome shotgun (WGS) entry which is preliminary data.</text>
</comment>
<dbReference type="Proteomes" id="UP000027192">
    <property type="component" value="Unassembled WGS sequence"/>
</dbReference>
<dbReference type="EMBL" id="JMIB01000027">
    <property type="protein sequence ID" value="KDM91040.1"/>
    <property type="molecule type" value="Genomic_DNA"/>
</dbReference>
<dbReference type="AlphaFoldDB" id="A0A066RKR3"/>